<keyword evidence="5" id="KW-0597">Phosphoprotein</keyword>
<feature type="compositionally biased region" description="Polar residues" evidence="10">
    <location>
        <begin position="578"/>
        <end position="589"/>
    </location>
</feature>
<accession>A0A251NBB9</accession>
<feature type="compositionally biased region" description="Low complexity" evidence="10">
    <location>
        <begin position="73"/>
        <end position="91"/>
    </location>
</feature>
<evidence type="ECO:0000256" key="2">
    <source>
        <dbReference type="ARBA" id="ARBA00004496"/>
    </source>
</evidence>
<feature type="region of interest" description="Disordered" evidence="10">
    <location>
        <begin position="42"/>
        <end position="98"/>
    </location>
</feature>
<evidence type="ECO:0000256" key="10">
    <source>
        <dbReference type="SAM" id="MobiDB-lite"/>
    </source>
</evidence>
<feature type="domain" description="Zinc-finger" evidence="11">
    <location>
        <begin position="223"/>
        <end position="319"/>
    </location>
</feature>
<dbReference type="Gramene" id="ONH96633">
    <property type="protein sequence ID" value="ONH96633"/>
    <property type="gene ID" value="PRUPE_7G142700"/>
</dbReference>
<dbReference type="PANTHER" id="PTHR31169:SF23">
    <property type="entry name" value="OS03G0572250 PROTEIN"/>
    <property type="match status" value="1"/>
</dbReference>
<feature type="compositionally biased region" description="Basic and acidic residues" evidence="10">
    <location>
        <begin position="42"/>
        <end position="55"/>
    </location>
</feature>
<dbReference type="GO" id="GO:0005634">
    <property type="term" value="C:nucleus"/>
    <property type="evidence" value="ECO:0000318"/>
    <property type="project" value="GO_Central"/>
</dbReference>
<keyword evidence="3" id="KW-0963">Cytoplasm</keyword>
<proteinExistence type="predicted"/>
<evidence type="ECO:0000256" key="7">
    <source>
        <dbReference type="ARBA" id="ARBA00023015"/>
    </source>
</evidence>
<keyword evidence="4" id="KW-1017">Isopeptide bond</keyword>
<dbReference type="GO" id="GO:0005737">
    <property type="term" value="C:cytoplasm"/>
    <property type="evidence" value="ECO:0007669"/>
    <property type="project" value="UniProtKB-SubCell"/>
</dbReference>
<keyword evidence="13" id="KW-1185">Reference proteome</keyword>
<keyword evidence="9" id="KW-0539">Nucleus</keyword>
<name>A0A251NBB9_PRUPE</name>
<feature type="compositionally biased region" description="Polar residues" evidence="10">
    <location>
        <begin position="123"/>
        <end position="141"/>
    </location>
</feature>
<feature type="compositionally biased region" description="Polar residues" evidence="10">
    <location>
        <begin position="536"/>
        <end position="547"/>
    </location>
</feature>
<dbReference type="EMBL" id="CM007657">
    <property type="protein sequence ID" value="ONH96633.1"/>
    <property type="molecule type" value="Genomic_DNA"/>
</dbReference>
<feature type="region of interest" description="Disordered" evidence="10">
    <location>
        <begin position="376"/>
        <end position="446"/>
    </location>
</feature>
<dbReference type="InterPro" id="IPR018866">
    <property type="entry name" value="Znf-4CXXC_R1"/>
</dbReference>
<evidence type="ECO:0000313" key="13">
    <source>
        <dbReference type="Proteomes" id="UP000006882"/>
    </source>
</evidence>
<evidence type="ECO:0000256" key="4">
    <source>
        <dbReference type="ARBA" id="ARBA00022499"/>
    </source>
</evidence>
<dbReference type="InterPro" id="IPR040221">
    <property type="entry name" value="CDCA7/CDA7L"/>
</dbReference>
<dbReference type="PANTHER" id="PTHR31169">
    <property type="entry name" value="OS05G0300700 PROTEIN"/>
    <property type="match status" value="1"/>
</dbReference>
<comment type="subcellular location">
    <subcellularLocation>
        <location evidence="2">Cytoplasm</location>
    </subcellularLocation>
    <subcellularLocation>
        <location evidence="1">Nucleus</location>
    </subcellularLocation>
</comment>
<sequence length="589" mass="66051">MSLGLDSPLCPKPYSPSLEISKIHFGLQIRPLGCEVQITYRDSETQESETERNKSEFTMPILRKKSVASANPNNRSNNEQTQTSQTQNKSQYEQSREERIKENLERMKKLGIVDISLQLKSNFQPKRTAPKSFSNRSTTPSGPSPIREPGRLRRSSRLQNATPVSYSEYLTKKDKALDKEGIMLEEGAKPEIYTEEHENLLGNTDKSWTLFVDGYGKDGKRIYDQVRGKTCHQCRQKTLGHHTHCSQCDKGQGQFCGDCLYMRYGEHVIEAIQNPDWICPVCRGICNCSFCRTAKGWPPTGVLYKKITQLGFKSVAHYLIQTQRSQKILGENPETTNQVSAKRSLHFPDVDASCEEILKDHCNDIVMIKPLAEHKRDDELKSEKENDTQKSSNPDINNQTSAKRSLSFPDVVQQSENFGSPEVDHKVGDHLGLPKPQSESSRDDLKGEKENEIHLMDMKLGDSSHESSSKHKMKPALAIEPGSIAGRLRQRHRKGNEHDDDLPEAKVETPDVEQEVSKILSEKEVEKGKGILFTDGGNSSTALGTSSKLKKKRALAAEPSPDSIAGRLRQRRKANSPDGANTLSQSTPV</sequence>
<keyword evidence="8" id="KW-0804">Transcription</keyword>
<keyword evidence="6" id="KW-0832">Ubl conjugation</keyword>
<dbReference type="eggNOG" id="ENOG502QWH1">
    <property type="taxonomic scope" value="Eukaryota"/>
</dbReference>
<evidence type="ECO:0000256" key="9">
    <source>
        <dbReference type="ARBA" id="ARBA00023242"/>
    </source>
</evidence>
<feature type="compositionally biased region" description="Polar residues" evidence="10">
    <location>
        <begin position="389"/>
        <end position="404"/>
    </location>
</feature>
<dbReference type="AlphaFoldDB" id="A0A251NBB9"/>
<protein>
    <recommendedName>
        <fullName evidence="11">Zinc-finger domain-containing protein</fullName>
    </recommendedName>
</protein>
<evidence type="ECO:0000259" key="11">
    <source>
        <dbReference type="Pfam" id="PF10497"/>
    </source>
</evidence>
<dbReference type="GO" id="GO:0006355">
    <property type="term" value="P:regulation of DNA-templated transcription"/>
    <property type="evidence" value="ECO:0007669"/>
    <property type="project" value="InterPro"/>
</dbReference>
<dbReference type="Pfam" id="PF10497">
    <property type="entry name" value="zf-4CXXC_R1"/>
    <property type="match status" value="1"/>
</dbReference>
<feature type="compositionally biased region" description="Basic and acidic residues" evidence="10">
    <location>
        <begin position="376"/>
        <end position="388"/>
    </location>
</feature>
<organism evidence="12 13">
    <name type="scientific">Prunus persica</name>
    <name type="common">Peach</name>
    <name type="synonym">Amygdalus persica</name>
    <dbReference type="NCBI Taxonomy" id="3760"/>
    <lineage>
        <taxon>Eukaryota</taxon>
        <taxon>Viridiplantae</taxon>
        <taxon>Streptophyta</taxon>
        <taxon>Embryophyta</taxon>
        <taxon>Tracheophyta</taxon>
        <taxon>Spermatophyta</taxon>
        <taxon>Magnoliopsida</taxon>
        <taxon>eudicotyledons</taxon>
        <taxon>Gunneridae</taxon>
        <taxon>Pentapetalae</taxon>
        <taxon>rosids</taxon>
        <taxon>fabids</taxon>
        <taxon>Rosales</taxon>
        <taxon>Rosaceae</taxon>
        <taxon>Amygdaloideae</taxon>
        <taxon>Amygdaleae</taxon>
        <taxon>Prunus</taxon>
    </lineage>
</organism>
<feature type="region of interest" description="Disordered" evidence="10">
    <location>
        <begin position="459"/>
        <end position="514"/>
    </location>
</feature>
<evidence type="ECO:0000256" key="6">
    <source>
        <dbReference type="ARBA" id="ARBA00022843"/>
    </source>
</evidence>
<evidence type="ECO:0000256" key="5">
    <source>
        <dbReference type="ARBA" id="ARBA00022553"/>
    </source>
</evidence>
<feature type="compositionally biased region" description="Basic and acidic residues" evidence="10">
    <location>
        <begin position="459"/>
        <end position="469"/>
    </location>
</feature>
<feature type="region of interest" description="Disordered" evidence="10">
    <location>
        <begin position="123"/>
        <end position="161"/>
    </location>
</feature>
<dbReference type="Proteomes" id="UP000006882">
    <property type="component" value="Chromosome G7"/>
</dbReference>
<feature type="region of interest" description="Disordered" evidence="10">
    <location>
        <begin position="531"/>
        <end position="589"/>
    </location>
</feature>
<evidence type="ECO:0000313" key="12">
    <source>
        <dbReference type="EMBL" id="ONH96633.1"/>
    </source>
</evidence>
<evidence type="ECO:0000256" key="1">
    <source>
        <dbReference type="ARBA" id="ARBA00004123"/>
    </source>
</evidence>
<gene>
    <name evidence="12" type="ORF">PRUPE_7G142700</name>
</gene>
<evidence type="ECO:0000256" key="8">
    <source>
        <dbReference type="ARBA" id="ARBA00023163"/>
    </source>
</evidence>
<reference evidence="12 13" key="1">
    <citation type="journal article" date="2013" name="Nat. Genet.">
        <title>The high-quality draft genome of peach (Prunus persica) identifies unique patterns of genetic diversity, domestication and genome evolution.</title>
        <authorList>
            <consortium name="International Peach Genome Initiative"/>
            <person name="Verde I."/>
            <person name="Abbott A.G."/>
            <person name="Scalabrin S."/>
            <person name="Jung S."/>
            <person name="Shu S."/>
            <person name="Marroni F."/>
            <person name="Zhebentyayeva T."/>
            <person name="Dettori M.T."/>
            <person name="Grimwood J."/>
            <person name="Cattonaro F."/>
            <person name="Zuccolo A."/>
            <person name="Rossini L."/>
            <person name="Jenkins J."/>
            <person name="Vendramin E."/>
            <person name="Meisel L.A."/>
            <person name="Decroocq V."/>
            <person name="Sosinski B."/>
            <person name="Prochnik S."/>
            <person name="Mitros T."/>
            <person name="Policriti A."/>
            <person name="Cipriani G."/>
            <person name="Dondini L."/>
            <person name="Ficklin S."/>
            <person name="Goodstein D.M."/>
            <person name="Xuan P."/>
            <person name="Del Fabbro C."/>
            <person name="Aramini V."/>
            <person name="Copetti D."/>
            <person name="Gonzalez S."/>
            <person name="Horner D.S."/>
            <person name="Falchi R."/>
            <person name="Lucas S."/>
            <person name="Mica E."/>
            <person name="Maldonado J."/>
            <person name="Lazzari B."/>
            <person name="Bielenberg D."/>
            <person name="Pirona R."/>
            <person name="Miculan M."/>
            <person name="Barakat A."/>
            <person name="Testolin R."/>
            <person name="Stella A."/>
            <person name="Tartarini S."/>
            <person name="Tonutti P."/>
            <person name="Arus P."/>
            <person name="Orellana A."/>
            <person name="Wells C."/>
            <person name="Main D."/>
            <person name="Vizzotto G."/>
            <person name="Silva H."/>
            <person name="Salamini F."/>
            <person name="Schmutz J."/>
            <person name="Morgante M."/>
            <person name="Rokhsar D.S."/>
        </authorList>
    </citation>
    <scope>NUCLEOTIDE SEQUENCE [LARGE SCALE GENOMIC DNA]</scope>
    <source>
        <strain evidence="13">cv. Nemared</strain>
    </source>
</reference>
<keyword evidence="7" id="KW-0805">Transcription regulation</keyword>
<evidence type="ECO:0000256" key="3">
    <source>
        <dbReference type="ARBA" id="ARBA00022490"/>
    </source>
</evidence>